<keyword evidence="5" id="KW-1185">Reference proteome</keyword>
<dbReference type="Gene3D" id="3.40.50.1390">
    <property type="entry name" value="Resolvase, N-terminal catalytic domain"/>
    <property type="match status" value="1"/>
</dbReference>
<proteinExistence type="predicted"/>
<dbReference type="Proteomes" id="UP000191931">
    <property type="component" value="Unassembled WGS sequence"/>
</dbReference>
<name>A0A1W1HF85_9BACT</name>
<dbReference type="AlphaFoldDB" id="A0A1W1HF85"/>
<dbReference type="SUPFAM" id="SSF53041">
    <property type="entry name" value="Resolvase-like"/>
    <property type="match status" value="1"/>
</dbReference>
<keyword evidence="2" id="KW-0233">DNA recombination</keyword>
<dbReference type="InterPro" id="IPR036162">
    <property type="entry name" value="Resolvase-like_N_sf"/>
</dbReference>
<dbReference type="InterPro" id="IPR050639">
    <property type="entry name" value="SSR_resolvase"/>
</dbReference>
<dbReference type="PANTHER" id="PTHR30461:SF2">
    <property type="entry name" value="SERINE RECOMBINASE PINE-RELATED"/>
    <property type="match status" value="1"/>
</dbReference>
<dbReference type="EMBL" id="FWEV01000195">
    <property type="protein sequence ID" value="SLM31149.1"/>
    <property type="molecule type" value="Genomic_DNA"/>
</dbReference>
<evidence type="ECO:0000256" key="1">
    <source>
        <dbReference type="ARBA" id="ARBA00023125"/>
    </source>
</evidence>
<dbReference type="Pfam" id="PF02796">
    <property type="entry name" value="HTH_7"/>
    <property type="match status" value="1"/>
</dbReference>
<gene>
    <name evidence="4" type="ORF">MTBBW1_2740010</name>
</gene>
<evidence type="ECO:0000256" key="2">
    <source>
        <dbReference type="ARBA" id="ARBA00023172"/>
    </source>
</evidence>
<accession>A0A1W1HF85</accession>
<feature type="domain" description="Resolvase/invertase-type recombinase catalytic" evidence="3">
    <location>
        <begin position="1"/>
        <end position="60"/>
    </location>
</feature>
<evidence type="ECO:0000259" key="3">
    <source>
        <dbReference type="PROSITE" id="PS51736"/>
    </source>
</evidence>
<dbReference type="PROSITE" id="PS51736">
    <property type="entry name" value="RECOMBINASES_3"/>
    <property type="match status" value="1"/>
</dbReference>
<reference evidence="4 5" key="1">
    <citation type="submission" date="2017-03" db="EMBL/GenBank/DDBJ databases">
        <authorList>
            <person name="Afonso C.L."/>
            <person name="Miller P.J."/>
            <person name="Scott M.A."/>
            <person name="Spackman E."/>
            <person name="Goraichik I."/>
            <person name="Dimitrov K.M."/>
            <person name="Suarez D.L."/>
            <person name="Swayne D.E."/>
        </authorList>
    </citation>
    <scope>NUCLEOTIDE SEQUENCE [LARGE SCALE GENOMIC DNA]</scope>
    <source>
        <strain evidence="4">PRJEB14757</strain>
    </source>
</reference>
<dbReference type="InterPro" id="IPR006119">
    <property type="entry name" value="Resolv_N"/>
</dbReference>
<sequence length="113" mass="12424">MLGLPLEGMGIGFRSITENIDTTSAGGRLIFHLFGALAEFERDLIRERVQAGLKSARARGRKGGRPGVPEETKAMAQALMKDKTLSVKQICNQLGIARSTFYKYAKPIEKQTL</sequence>
<protein>
    <submittedName>
        <fullName evidence="4">Site-specific DNA recombinase e14 prophage</fullName>
    </submittedName>
</protein>
<dbReference type="STRING" id="1246637.MTBBW1_2740010"/>
<dbReference type="Pfam" id="PF00239">
    <property type="entry name" value="Resolvase"/>
    <property type="match status" value="1"/>
</dbReference>
<dbReference type="GO" id="GO:0000150">
    <property type="term" value="F:DNA strand exchange activity"/>
    <property type="evidence" value="ECO:0007669"/>
    <property type="project" value="InterPro"/>
</dbReference>
<dbReference type="OrthoDB" id="114045at2"/>
<keyword evidence="1" id="KW-0238">DNA-binding</keyword>
<evidence type="ECO:0000313" key="4">
    <source>
        <dbReference type="EMBL" id="SLM31149.1"/>
    </source>
</evidence>
<organism evidence="4 5">
    <name type="scientific">Desulfamplus magnetovallimortis</name>
    <dbReference type="NCBI Taxonomy" id="1246637"/>
    <lineage>
        <taxon>Bacteria</taxon>
        <taxon>Pseudomonadati</taxon>
        <taxon>Thermodesulfobacteriota</taxon>
        <taxon>Desulfobacteria</taxon>
        <taxon>Desulfobacterales</taxon>
        <taxon>Desulfobacteraceae</taxon>
        <taxon>Desulfamplus</taxon>
    </lineage>
</organism>
<dbReference type="PANTHER" id="PTHR30461">
    <property type="entry name" value="DNA-INVERTASE FROM LAMBDOID PROPHAGE"/>
    <property type="match status" value="1"/>
</dbReference>
<dbReference type="GO" id="GO:0003677">
    <property type="term" value="F:DNA binding"/>
    <property type="evidence" value="ECO:0007669"/>
    <property type="project" value="UniProtKB-KW"/>
</dbReference>
<dbReference type="InterPro" id="IPR006120">
    <property type="entry name" value="Resolvase_HTH_dom"/>
</dbReference>
<evidence type="ECO:0000313" key="5">
    <source>
        <dbReference type="Proteomes" id="UP000191931"/>
    </source>
</evidence>